<organism evidence="1 2">
    <name type="scientific">Anaerocellum danielii</name>
    <dbReference type="NCBI Taxonomy" id="1387557"/>
    <lineage>
        <taxon>Bacteria</taxon>
        <taxon>Bacillati</taxon>
        <taxon>Bacillota</taxon>
        <taxon>Bacillota incertae sedis</taxon>
        <taxon>Caldicellulosiruptorales</taxon>
        <taxon>Caldicellulosiruptoraceae</taxon>
        <taxon>Anaerocellum</taxon>
    </lineage>
</organism>
<dbReference type="EMBL" id="CP139957">
    <property type="protein sequence ID" value="WPX08751.1"/>
    <property type="molecule type" value="Genomic_DNA"/>
</dbReference>
<evidence type="ECO:0000313" key="2">
    <source>
        <dbReference type="Proteomes" id="UP001322744"/>
    </source>
</evidence>
<reference evidence="1 2" key="1">
    <citation type="submission" date="2023-12" db="EMBL/GenBank/DDBJ databases">
        <authorList>
            <person name="Manesh M.J.H."/>
            <person name="Bing R.G."/>
            <person name="Willard D.J."/>
            <person name="Kelly R.M."/>
        </authorList>
    </citation>
    <scope>NUCLEOTIDE SEQUENCE [LARGE SCALE GENOMIC DNA]</scope>
    <source>
        <strain evidence="1 2">DSM 8977</strain>
    </source>
</reference>
<name>A0ABZ0TZ46_9FIRM</name>
<protein>
    <submittedName>
        <fullName evidence="1">Type II toxin-antitoxin system MqsA family antitoxin</fullName>
    </submittedName>
</protein>
<dbReference type="Gene3D" id="3.10.20.860">
    <property type="match status" value="1"/>
</dbReference>
<dbReference type="Proteomes" id="UP001322744">
    <property type="component" value="Chromosome"/>
</dbReference>
<dbReference type="InterPro" id="IPR022451">
    <property type="entry name" value="CHP03829_YokU"/>
</dbReference>
<keyword evidence="2" id="KW-1185">Reference proteome</keyword>
<dbReference type="Pfam" id="PF14122">
    <property type="entry name" value="YokU"/>
    <property type="match status" value="1"/>
</dbReference>
<dbReference type="NCBIfam" id="TIGR03831">
    <property type="entry name" value="YgiT_finger"/>
    <property type="match status" value="1"/>
</dbReference>
<proteinExistence type="predicted"/>
<dbReference type="CDD" id="cd12870">
    <property type="entry name" value="MqsA"/>
    <property type="match status" value="1"/>
</dbReference>
<gene>
    <name evidence="1" type="ORF">SOJ16_002661</name>
</gene>
<sequence length="76" mass="8260">MKCSLCGANMVEGKIKHIVDLGKQTIIIKDVPALVCHQCGASFLDDKVVEKLEKVVDELSKSKTEIVIANYSEIAA</sequence>
<dbReference type="InterPro" id="IPR022453">
    <property type="entry name" value="Znf_MqsA-type"/>
</dbReference>
<dbReference type="RefSeq" id="WP_045173295.1">
    <property type="nucleotide sequence ID" value="NZ_CP139957.1"/>
</dbReference>
<evidence type="ECO:0000313" key="1">
    <source>
        <dbReference type="EMBL" id="WPX08751.1"/>
    </source>
</evidence>
<accession>A0ABZ0TZ46</accession>